<reference evidence="2" key="1">
    <citation type="journal article" date="2015" name="Nature">
        <title>Complex archaea that bridge the gap between prokaryotes and eukaryotes.</title>
        <authorList>
            <person name="Spang A."/>
            <person name="Saw J.H."/>
            <person name="Jorgensen S.L."/>
            <person name="Zaremba-Niedzwiedzka K."/>
            <person name="Martijn J."/>
            <person name="Lind A.E."/>
            <person name="van Eijk R."/>
            <person name="Schleper C."/>
            <person name="Guy L."/>
            <person name="Ettema T.J."/>
        </authorList>
    </citation>
    <scope>NUCLEOTIDE SEQUENCE</scope>
</reference>
<dbReference type="Gene3D" id="3.40.630.30">
    <property type="match status" value="1"/>
</dbReference>
<feature type="domain" description="N-acetyltransferase" evidence="1">
    <location>
        <begin position="165"/>
        <end position="302"/>
    </location>
</feature>
<dbReference type="InterPro" id="IPR016181">
    <property type="entry name" value="Acyl_CoA_acyltransferase"/>
</dbReference>
<dbReference type="PROSITE" id="PS51186">
    <property type="entry name" value="GNAT"/>
    <property type="match status" value="1"/>
</dbReference>
<protein>
    <recommendedName>
        <fullName evidence="1">N-acetyltransferase domain-containing protein</fullName>
    </recommendedName>
</protein>
<dbReference type="SUPFAM" id="SSF55729">
    <property type="entry name" value="Acyl-CoA N-acyltransferases (Nat)"/>
    <property type="match status" value="1"/>
</dbReference>
<dbReference type="AlphaFoldDB" id="A0A0F9JX47"/>
<dbReference type="GO" id="GO:0016747">
    <property type="term" value="F:acyltransferase activity, transferring groups other than amino-acyl groups"/>
    <property type="evidence" value="ECO:0007669"/>
    <property type="project" value="InterPro"/>
</dbReference>
<evidence type="ECO:0000313" key="2">
    <source>
        <dbReference type="EMBL" id="KKM74374.1"/>
    </source>
</evidence>
<sequence>MRVLLDTNIIINREDNKIINEDLQILMKVIYKLNVSVVLHPKCIEDINRDKDDGRKKIILSKFKSYPLLEDFPKPTEEFINIVGKPVKPNDIIDFYLLFAIYNNAVNFLITEDNGIHKKAKVANLSDRVLKIVEALDLFKELLPKKVRLPPALRETTMSNLNVNEPIFDALRDDYPDFNNWFADKARDGRKCWINKRDDGLLGAVLIYKIEQEAIGSSPILPRRRRLKIATMMVSHVGHKIGELLLRKSFEFAIKNKIPEIYLTHFPKEDDYLADLIQEYGFTKVSIQNRDWTAIPEDVFLKKIFINVDDITGLSPFQISKTFFPNFYDGNKVKKHIIPIQPQFHERLFTDFPSRQTKLYEHIGEFIIEGNTIKKAYLSRSSTRKMEPGHIILFYRSIDVKSVVSLGVIESIYYDLTDPNEIMSIVGKRTVYSMVEIEKFAKSPHYSNFI</sequence>
<gene>
    <name evidence="2" type="ORF">LCGC14_1400980</name>
</gene>
<accession>A0A0F9JX47</accession>
<name>A0A0F9JX47_9ZZZZ</name>
<dbReference type="CDD" id="cd18699">
    <property type="entry name" value="PIN_VapC_like"/>
    <property type="match status" value="1"/>
</dbReference>
<proteinExistence type="predicted"/>
<evidence type="ECO:0000259" key="1">
    <source>
        <dbReference type="PROSITE" id="PS51186"/>
    </source>
</evidence>
<comment type="caution">
    <text evidence="2">The sequence shown here is derived from an EMBL/GenBank/DDBJ whole genome shotgun (WGS) entry which is preliminary data.</text>
</comment>
<organism evidence="2">
    <name type="scientific">marine sediment metagenome</name>
    <dbReference type="NCBI Taxonomy" id="412755"/>
    <lineage>
        <taxon>unclassified sequences</taxon>
        <taxon>metagenomes</taxon>
        <taxon>ecological metagenomes</taxon>
    </lineage>
</organism>
<dbReference type="InterPro" id="IPR000182">
    <property type="entry name" value="GNAT_dom"/>
</dbReference>
<dbReference type="EMBL" id="LAZR01009151">
    <property type="protein sequence ID" value="KKM74374.1"/>
    <property type="molecule type" value="Genomic_DNA"/>
</dbReference>